<sequence>MSEWKLQHVTGTRTTYARELEGLDRIVAYVDFDQWEDESTPPFYEWSVQDSSCGKVFEQDYVDGTVGLEAAKRAADNAAGRLFPGR</sequence>
<organism evidence="1 2">
    <name type="scientific">Mycolicibacterium aubagnense</name>
    <dbReference type="NCBI Taxonomy" id="319707"/>
    <lineage>
        <taxon>Bacteria</taxon>
        <taxon>Bacillati</taxon>
        <taxon>Actinomycetota</taxon>
        <taxon>Actinomycetes</taxon>
        <taxon>Mycobacteriales</taxon>
        <taxon>Mycobacteriaceae</taxon>
        <taxon>Mycolicibacterium</taxon>
    </lineage>
</organism>
<evidence type="ECO:0000313" key="1">
    <source>
        <dbReference type="EMBL" id="BBX87973.1"/>
    </source>
</evidence>
<evidence type="ECO:0000313" key="2">
    <source>
        <dbReference type="Proteomes" id="UP000465609"/>
    </source>
</evidence>
<reference evidence="1 2" key="1">
    <citation type="journal article" date="2019" name="Emerg. Microbes Infect.">
        <title>Comprehensive subspecies identification of 175 nontuberculous mycobacteria species based on 7547 genomic profiles.</title>
        <authorList>
            <person name="Matsumoto Y."/>
            <person name="Kinjo T."/>
            <person name="Motooka D."/>
            <person name="Nabeya D."/>
            <person name="Jung N."/>
            <person name="Uechi K."/>
            <person name="Horii T."/>
            <person name="Iida T."/>
            <person name="Fujita J."/>
            <person name="Nakamura S."/>
        </authorList>
    </citation>
    <scope>NUCLEOTIDE SEQUENCE [LARGE SCALE GENOMIC DNA]</scope>
    <source>
        <strain evidence="1 2">JCM 15296</strain>
    </source>
</reference>
<gene>
    <name evidence="1" type="ORF">MAUB_58460</name>
</gene>
<proteinExistence type="predicted"/>
<protein>
    <submittedName>
        <fullName evidence="1">Uncharacterized protein</fullName>
    </submittedName>
</protein>
<dbReference type="Proteomes" id="UP000465609">
    <property type="component" value="Chromosome"/>
</dbReference>
<accession>A0ABM7IMD9</accession>
<name>A0ABM7IMD9_9MYCO</name>
<dbReference type="EMBL" id="AP022577">
    <property type="protein sequence ID" value="BBX87973.1"/>
    <property type="molecule type" value="Genomic_DNA"/>
</dbReference>
<dbReference type="RefSeq" id="WP_138233509.1">
    <property type="nucleotide sequence ID" value="NZ_AP022577.1"/>
</dbReference>
<keyword evidence="2" id="KW-1185">Reference proteome</keyword>